<gene>
    <name evidence="3" type="ORF">D0435_11270</name>
</gene>
<feature type="domain" description="DUF6017" evidence="2">
    <location>
        <begin position="132"/>
        <end position="268"/>
    </location>
</feature>
<evidence type="ECO:0000313" key="3">
    <source>
        <dbReference type="EMBL" id="NBH62231.1"/>
    </source>
</evidence>
<dbReference type="AlphaFoldDB" id="A0A845QMD1"/>
<dbReference type="Pfam" id="PF19481">
    <property type="entry name" value="DUF6017"/>
    <property type="match status" value="1"/>
</dbReference>
<dbReference type="RefSeq" id="WP_160202520.1">
    <property type="nucleotide sequence ID" value="NZ_QXWK01000021.1"/>
</dbReference>
<sequence>MGVIRVEKNRNYTVMSNYHLRDKRMSLKAKGLLSYMLSCSDEWNFTVRGLEVVLKEGRDCIRAALEELQTLGYLVRVQQRTEKGNFDKIDYVVYEHPRDIAEQEEKREGIEKPELSPCTENPSTVKSKAEDPSQRNTKSSRITKKNNYQKHNLSVEVATDLIKEQIDYTKAVEVYDMALIDNLVDIMTELKCLSACQEMIRIGKVEYPSDLISRKLEKVRWMHIEYVVDCFKQHTDKIKNIKSYLQQSLLNAPDTIDAYYTAEVQHDFYGRG</sequence>
<evidence type="ECO:0000256" key="1">
    <source>
        <dbReference type="SAM" id="MobiDB-lite"/>
    </source>
</evidence>
<proteinExistence type="predicted"/>
<comment type="caution">
    <text evidence="3">The sequence shown here is derived from an EMBL/GenBank/DDBJ whole genome shotgun (WGS) entry which is preliminary data.</text>
</comment>
<protein>
    <recommendedName>
        <fullName evidence="2">DUF6017 domain-containing protein</fullName>
    </recommendedName>
</protein>
<feature type="compositionally biased region" description="Basic and acidic residues" evidence="1">
    <location>
        <begin position="102"/>
        <end position="114"/>
    </location>
</feature>
<feature type="region of interest" description="Disordered" evidence="1">
    <location>
        <begin position="102"/>
        <end position="145"/>
    </location>
</feature>
<reference evidence="3 4" key="1">
    <citation type="submission" date="2018-08" db="EMBL/GenBank/DDBJ databases">
        <title>Murine metabolic-syndrome-specific gut microbial biobank.</title>
        <authorList>
            <person name="Liu C."/>
        </authorList>
    </citation>
    <scope>NUCLEOTIDE SEQUENCE [LARGE SCALE GENOMIC DNA]</scope>
    <source>
        <strain evidence="3 4">28</strain>
    </source>
</reference>
<dbReference type="Proteomes" id="UP000446866">
    <property type="component" value="Unassembled WGS sequence"/>
</dbReference>
<keyword evidence="4" id="KW-1185">Reference proteome</keyword>
<organism evidence="3 4">
    <name type="scientific">Anaerotruncus colihominis</name>
    <dbReference type="NCBI Taxonomy" id="169435"/>
    <lineage>
        <taxon>Bacteria</taxon>
        <taxon>Bacillati</taxon>
        <taxon>Bacillota</taxon>
        <taxon>Clostridia</taxon>
        <taxon>Eubacteriales</taxon>
        <taxon>Oscillospiraceae</taxon>
        <taxon>Anaerotruncus</taxon>
    </lineage>
</organism>
<evidence type="ECO:0000259" key="2">
    <source>
        <dbReference type="Pfam" id="PF19481"/>
    </source>
</evidence>
<evidence type="ECO:0000313" key="4">
    <source>
        <dbReference type="Proteomes" id="UP000446866"/>
    </source>
</evidence>
<name>A0A845QMD1_9FIRM</name>
<dbReference type="EMBL" id="QXWK01000021">
    <property type="protein sequence ID" value="NBH62231.1"/>
    <property type="molecule type" value="Genomic_DNA"/>
</dbReference>
<dbReference type="InterPro" id="IPR046059">
    <property type="entry name" value="DUF6017"/>
</dbReference>
<accession>A0A845QMD1</accession>